<gene>
    <name evidence="1" type="ORF">ACFSQZ_07010</name>
</gene>
<dbReference type="SUPFAM" id="SSF53448">
    <property type="entry name" value="Nucleotide-diphospho-sugar transferases"/>
    <property type="match status" value="1"/>
</dbReference>
<name>A0ABW5E0Y3_9BACT</name>
<dbReference type="Gene3D" id="3.90.550.10">
    <property type="entry name" value="Spore Coat Polysaccharide Biosynthesis Protein SpsA, Chain A"/>
    <property type="match status" value="1"/>
</dbReference>
<keyword evidence="2" id="KW-1185">Reference proteome</keyword>
<dbReference type="PANTHER" id="PTHR21485">
    <property type="entry name" value="HAD SUPERFAMILY MEMBERS CMAS AND KDSC"/>
    <property type="match status" value="1"/>
</dbReference>
<comment type="caution">
    <text evidence="1">The sequence shown here is derived from an EMBL/GenBank/DDBJ whole genome shotgun (WGS) entry which is preliminary data.</text>
</comment>
<reference evidence="2" key="1">
    <citation type="journal article" date="2019" name="Int. J. Syst. Evol. Microbiol.">
        <title>The Global Catalogue of Microorganisms (GCM) 10K type strain sequencing project: providing services to taxonomists for standard genome sequencing and annotation.</title>
        <authorList>
            <consortium name="The Broad Institute Genomics Platform"/>
            <consortium name="The Broad Institute Genome Sequencing Center for Infectious Disease"/>
            <person name="Wu L."/>
            <person name="Ma J."/>
        </authorList>
    </citation>
    <scope>NUCLEOTIDE SEQUENCE [LARGE SCALE GENOMIC DNA]</scope>
    <source>
        <strain evidence="2">JCM 16545</strain>
    </source>
</reference>
<dbReference type="InterPro" id="IPR029044">
    <property type="entry name" value="Nucleotide-diphossugar_trans"/>
</dbReference>
<evidence type="ECO:0000313" key="2">
    <source>
        <dbReference type="Proteomes" id="UP001597297"/>
    </source>
</evidence>
<keyword evidence="1" id="KW-0808">Transferase</keyword>
<dbReference type="InterPro" id="IPR050793">
    <property type="entry name" value="CMP-NeuNAc_synthase"/>
</dbReference>
<dbReference type="InterPro" id="IPR003329">
    <property type="entry name" value="Cytidylyl_trans"/>
</dbReference>
<dbReference type="EMBL" id="JBHUJC010000020">
    <property type="protein sequence ID" value="MFD2276211.1"/>
    <property type="molecule type" value="Genomic_DNA"/>
</dbReference>
<proteinExistence type="predicted"/>
<protein>
    <submittedName>
        <fullName evidence="1">Cytidylyltransferase domain-containing protein</fullName>
    </submittedName>
</protein>
<evidence type="ECO:0000313" key="1">
    <source>
        <dbReference type="EMBL" id="MFD2276211.1"/>
    </source>
</evidence>
<dbReference type="Proteomes" id="UP001597297">
    <property type="component" value="Unassembled WGS sequence"/>
</dbReference>
<sequence>MIGRGGSSLKNKNVLPVLGKPLLHYPAVAAQGSKYIGRCFTSSDDTLILETAEQDGFKPIMRPDELASDTAQSSDAVFHALDVIESESPVKYLVLLHANVGTITSAMIDDCLSILMENPELSSVIPAHYHDEYHPYRASFINGDGLLDPVLPPGGKVSANRQDLPKAVFFDHSFWAINLDVVRSEGLGDGPWPCMGKTIRPYIGEGCFDVHTLEDIARTEEWLRTHAE</sequence>
<dbReference type="GO" id="GO:0016779">
    <property type="term" value="F:nucleotidyltransferase activity"/>
    <property type="evidence" value="ECO:0007669"/>
    <property type="project" value="UniProtKB-KW"/>
</dbReference>
<organism evidence="1 2">
    <name type="scientific">Rubritalea spongiae</name>
    <dbReference type="NCBI Taxonomy" id="430797"/>
    <lineage>
        <taxon>Bacteria</taxon>
        <taxon>Pseudomonadati</taxon>
        <taxon>Verrucomicrobiota</taxon>
        <taxon>Verrucomicrobiia</taxon>
        <taxon>Verrucomicrobiales</taxon>
        <taxon>Rubritaleaceae</taxon>
        <taxon>Rubritalea</taxon>
    </lineage>
</organism>
<dbReference type="PANTHER" id="PTHR21485:SF6">
    <property type="entry name" value="N-ACYLNEURAMINATE CYTIDYLYLTRANSFERASE-RELATED"/>
    <property type="match status" value="1"/>
</dbReference>
<accession>A0ABW5E0Y3</accession>
<keyword evidence="1" id="KW-0548">Nucleotidyltransferase</keyword>
<dbReference type="Pfam" id="PF02348">
    <property type="entry name" value="CTP_transf_3"/>
    <property type="match status" value="1"/>
</dbReference>